<sequence length="174" mass="19757">MPRQNNAYRSYGIASLLEASRLVREINYSIYKASKQKGVPWSSLKDLMARNENHPNNQQIVPKLGGPFALTIALERQLFNYIIKMQDLGFGLTVQMQPSTSADPDKWKHLKRTMIGYAESPEKIILKMQRRKMEQGGLNAPTVGGLHVKCQQEDSKEVFMCDTCGEEASDYDED</sequence>
<dbReference type="Proteomes" id="UP001516400">
    <property type="component" value="Unassembled WGS sequence"/>
</dbReference>
<evidence type="ECO:0000313" key="2">
    <source>
        <dbReference type="Proteomes" id="UP001516400"/>
    </source>
</evidence>
<evidence type="ECO:0000313" key="1">
    <source>
        <dbReference type="EMBL" id="KAL3276833.1"/>
    </source>
</evidence>
<organism evidence="1 2">
    <name type="scientific">Cryptolaemus montrouzieri</name>
    <dbReference type="NCBI Taxonomy" id="559131"/>
    <lineage>
        <taxon>Eukaryota</taxon>
        <taxon>Metazoa</taxon>
        <taxon>Ecdysozoa</taxon>
        <taxon>Arthropoda</taxon>
        <taxon>Hexapoda</taxon>
        <taxon>Insecta</taxon>
        <taxon>Pterygota</taxon>
        <taxon>Neoptera</taxon>
        <taxon>Endopterygota</taxon>
        <taxon>Coleoptera</taxon>
        <taxon>Polyphaga</taxon>
        <taxon>Cucujiformia</taxon>
        <taxon>Coccinelloidea</taxon>
        <taxon>Coccinellidae</taxon>
        <taxon>Scymninae</taxon>
        <taxon>Scymnini</taxon>
        <taxon>Cryptolaemus</taxon>
    </lineage>
</organism>
<dbReference type="EMBL" id="JABFTP020000103">
    <property type="protein sequence ID" value="KAL3276833.1"/>
    <property type="molecule type" value="Genomic_DNA"/>
</dbReference>
<dbReference type="AlphaFoldDB" id="A0ABD2NDY1"/>
<protein>
    <submittedName>
        <fullName evidence="1">Uncharacterized protein</fullName>
    </submittedName>
</protein>
<comment type="caution">
    <text evidence="1">The sequence shown here is derived from an EMBL/GenBank/DDBJ whole genome shotgun (WGS) entry which is preliminary data.</text>
</comment>
<proteinExistence type="predicted"/>
<gene>
    <name evidence="1" type="ORF">HHI36_012196</name>
</gene>
<keyword evidence="2" id="KW-1185">Reference proteome</keyword>
<name>A0ABD2NDY1_9CUCU</name>
<reference evidence="1 2" key="1">
    <citation type="journal article" date="2021" name="BMC Biol.">
        <title>Horizontally acquired antibacterial genes associated with adaptive radiation of ladybird beetles.</title>
        <authorList>
            <person name="Li H.S."/>
            <person name="Tang X.F."/>
            <person name="Huang Y.H."/>
            <person name="Xu Z.Y."/>
            <person name="Chen M.L."/>
            <person name="Du X.Y."/>
            <person name="Qiu B.Y."/>
            <person name="Chen P.T."/>
            <person name="Zhang W."/>
            <person name="Slipinski A."/>
            <person name="Escalona H.E."/>
            <person name="Waterhouse R.M."/>
            <person name="Zwick A."/>
            <person name="Pang H."/>
        </authorList>
    </citation>
    <scope>NUCLEOTIDE SEQUENCE [LARGE SCALE GENOMIC DNA]</scope>
    <source>
        <strain evidence="1">SYSU2018</strain>
    </source>
</reference>
<accession>A0ABD2NDY1</accession>